<organism evidence="2 3">
    <name type="scientific">Jatropha curcas</name>
    <name type="common">Barbados nut</name>
    <dbReference type="NCBI Taxonomy" id="180498"/>
    <lineage>
        <taxon>Eukaryota</taxon>
        <taxon>Viridiplantae</taxon>
        <taxon>Streptophyta</taxon>
        <taxon>Embryophyta</taxon>
        <taxon>Tracheophyta</taxon>
        <taxon>Spermatophyta</taxon>
        <taxon>Magnoliopsida</taxon>
        <taxon>eudicotyledons</taxon>
        <taxon>Gunneridae</taxon>
        <taxon>Pentapetalae</taxon>
        <taxon>rosids</taxon>
        <taxon>fabids</taxon>
        <taxon>Malpighiales</taxon>
        <taxon>Euphorbiaceae</taxon>
        <taxon>Crotonoideae</taxon>
        <taxon>Jatropheae</taxon>
        <taxon>Jatropha</taxon>
    </lineage>
</organism>
<dbReference type="EMBL" id="KK914783">
    <property type="protein sequence ID" value="KDP28075.1"/>
    <property type="molecule type" value="Genomic_DNA"/>
</dbReference>
<evidence type="ECO:0000313" key="2">
    <source>
        <dbReference type="EMBL" id="KDP28075.1"/>
    </source>
</evidence>
<feature type="compositionally biased region" description="Basic and acidic residues" evidence="1">
    <location>
        <begin position="9"/>
        <end position="18"/>
    </location>
</feature>
<evidence type="ECO:0000256" key="1">
    <source>
        <dbReference type="SAM" id="MobiDB-lite"/>
    </source>
</evidence>
<keyword evidence="3" id="KW-1185">Reference proteome</keyword>
<dbReference type="Proteomes" id="UP000027138">
    <property type="component" value="Unassembled WGS sequence"/>
</dbReference>
<dbReference type="AlphaFoldDB" id="A0A067K736"/>
<proteinExistence type="predicted"/>
<name>A0A067K736_JATCU</name>
<protein>
    <submittedName>
        <fullName evidence="2">Uncharacterized protein</fullName>
    </submittedName>
</protein>
<evidence type="ECO:0000313" key="3">
    <source>
        <dbReference type="Proteomes" id="UP000027138"/>
    </source>
</evidence>
<feature type="region of interest" description="Disordered" evidence="1">
    <location>
        <begin position="1"/>
        <end position="24"/>
    </location>
</feature>
<accession>A0A067K736</accession>
<reference evidence="2 3" key="1">
    <citation type="journal article" date="2014" name="PLoS ONE">
        <title>Global Analysis of Gene Expression Profiles in Physic Nut (Jatropha curcas L.) Seedlings Exposed to Salt Stress.</title>
        <authorList>
            <person name="Zhang L."/>
            <person name="Zhang C."/>
            <person name="Wu P."/>
            <person name="Chen Y."/>
            <person name="Li M."/>
            <person name="Jiang H."/>
            <person name="Wu G."/>
        </authorList>
    </citation>
    <scope>NUCLEOTIDE SEQUENCE [LARGE SCALE GENOMIC DNA]</scope>
    <source>
        <strain evidence="3">cv. GZQX0401</strain>
        <tissue evidence="2">Young leaves</tissue>
    </source>
</reference>
<sequence length="87" mass="9688">MKAPVGLYRRSERQRSSDHVQGSSSKLGLIGFEDTSEARSDWLEGFWALVGLYRRSERQRSSDHVQGSSPKLGLIGFRGFDGVQSSV</sequence>
<gene>
    <name evidence="2" type="ORF">JCGZ_19483</name>
</gene>